<dbReference type="InterPro" id="IPR007527">
    <property type="entry name" value="Znf_SWIM"/>
</dbReference>
<dbReference type="InterPro" id="IPR006564">
    <property type="entry name" value="Znf_PMZ"/>
</dbReference>
<evidence type="ECO:0000313" key="13">
    <source>
        <dbReference type="EMBL" id="KAG7615071.1"/>
    </source>
</evidence>
<keyword evidence="9 11" id="KW-0472">Membrane</keyword>
<dbReference type="Pfam" id="PF04434">
    <property type="entry name" value="SWIM"/>
    <property type="match status" value="1"/>
</dbReference>
<evidence type="ECO:0000313" key="14">
    <source>
        <dbReference type="Proteomes" id="UP000694240"/>
    </source>
</evidence>
<comment type="similarity">
    <text evidence="2">Belongs to the SLC29A/ENT transporter (TC 2.A.57) family.</text>
</comment>
<proteinExistence type="inferred from homology"/>
<evidence type="ECO:0000256" key="6">
    <source>
        <dbReference type="ARBA" id="ARBA00022771"/>
    </source>
</evidence>
<gene>
    <name evidence="13" type="ORF">ISN45_At04g004720</name>
</gene>
<keyword evidence="7" id="KW-0862">Zinc</keyword>
<keyword evidence="4 11" id="KW-0812">Transmembrane</keyword>
<keyword evidence="14" id="KW-1185">Reference proteome</keyword>
<organism evidence="13 14">
    <name type="scientific">Arabidopsis thaliana x Arabidopsis arenosa</name>
    <dbReference type="NCBI Taxonomy" id="1240361"/>
    <lineage>
        <taxon>Eukaryota</taxon>
        <taxon>Viridiplantae</taxon>
        <taxon>Streptophyta</taxon>
        <taxon>Embryophyta</taxon>
        <taxon>Tracheophyta</taxon>
        <taxon>Spermatophyta</taxon>
        <taxon>Magnoliopsida</taxon>
        <taxon>eudicotyledons</taxon>
        <taxon>Gunneridae</taxon>
        <taxon>Pentapetalae</taxon>
        <taxon>rosids</taxon>
        <taxon>malvids</taxon>
        <taxon>Brassicales</taxon>
        <taxon>Brassicaceae</taxon>
        <taxon>Camelineae</taxon>
        <taxon>Arabidopsis</taxon>
    </lineage>
</organism>
<dbReference type="Pfam" id="PF10551">
    <property type="entry name" value="MULE"/>
    <property type="match status" value="1"/>
</dbReference>
<dbReference type="EMBL" id="JAEFBK010000004">
    <property type="protein sequence ID" value="KAG7615071.1"/>
    <property type="molecule type" value="Genomic_DNA"/>
</dbReference>
<keyword evidence="3" id="KW-0813">Transport</keyword>
<feature type="transmembrane region" description="Helical" evidence="11">
    <location>
        <begin position="295"/>
        <end position="315"/>
    </location>
</feature>
<feature type="transmembrane region" description="Helical" evidence="11">
    <location>
        <begin position="185"/>
        <end position="206"/>
    </location>
</feature>
<feature type="transmembrane region" description="Helical" evidence="11">
    <location>
        <begin position="352"/>
        <end position="376"/>
    </location>
</feature>
<sequence length="1177" mass="133030">MADGYENHAPENLQGKYQAMVVCCILGIGSLVSWNSMLTIADYYYKVFPDYHPSRVLTLVYQPFALGTILILAYHESKINTRKRNLIGYILFTISTFLLIVLDLATKGRGGIGPYIGLCAVVASFGLADATVQGGMIGDLSLMCPELVQSFMGGLAVSGALTSALRLITKAAFEKTNDGPRKGAMMFLAISTCIELLCMFLYAYVFPKLPIVKYYRRKAASEGSKTVSADLAAAGIQNQSDLTDDDSKNQRLSNKELLIQNIDYAVNLFLIYVCTLSIFPGFLYENTGQHGLGDWYALVLVAMYNCWDLVGRYTPLVKWLKIENRKLITIAVLSRYLLIPAFYFTAKYGDQGWMIMLISVLGLTNGHLTVCIMTIAPKGYKGPEQNALGNLLVIFLLGGIFAGVALDWLWLIGNSQTSYDDFIQMVYEDYNIEKSVFEVILSYKIPKSKQLPADTPPVLIGNNRQFQSYLGQTKNDTVRLCVELKEKVLDESEEEIIDDLGSSDLPKTKAVDVYGIVEENVENVDVFTHTNSVVEGKKSEAVEDGEDDGSRFDYCDDSDGTDSDDENFSLYGIPPEEEDKTNVSSKKRSLSVYVEEDKGDATYETLELSSLGLAIGQCFETKDHLETRLKILTVLQKFDFDVSKSTPTLYFVKCWIKGCRWRVRATPVDEYPKFQVRVYVSEHTCSVTKRSSRSRQATHEILGLLYKNYVGGIGPKVLPMHVAEALTKRFQIKMDYWKAYRTLRSAREMVRGTPESGYEQLPVYLYMLRRENPGTFTRLEVDETQRFKYLFLAFGASILGFPFMRKVVVVDGTFLQGKYLGTLLTATAQDGNFQIYPIAFAVVDTENDASWEWFFRQLSSVIPDDESLAIISDRHQSIKRAIMTVYPKSSRGICTYHLYKNILVRFKGRDAFGLVKKAANAFRLVDFERIFDQILALNPALHAYLQRADVRLWTRVHFPGDRYNLLTSNIAESMNKVMSPARSLPIVQLLEEIRSMMTRWFSDRRNDALNLSTYLTRGVEKILQSRVEHAKLLSVQDIDANQVQVTFGASLHVVNLKDKKCSCRRFDLEKIPCAHALAAAEKRKLSRISLCHPYFQKNYLCKSYANAIMPRNFDIPVPENVVSKICLPPEARQQPGRPKKSRIKSALEIAMEKKKPRRRHTCGNCKQIGHNRKTCKA</sequence>
<name>A0A8T2E5Y5_9BRAS</name>
<evidence type="ECO:0000256" key="10">
    <source>
        <dbReference type="PROSITE-ProRule" id="PRU00325"/>
    </source>
</evidence>
<feature type="transmembrane region" description="Helical" evidence="11">
    <location>
        <begin position="86"/>
        <end position="106"/>
    </location>
</feature>
<keyword evidence="6 10" id="KW-0863">Zinc-finger</keyword>
<protein>
    <submittedName>
        <fullName evidence="13">Zinc finger SWIM-type</fullName>
    </submittedName>
</protein>
<dbReference type="InterPro" id="IPR018289">
    <property type="entry name" value="MULE_transposase_dom"/>
</dbReference>
<dbReference type="Pfam" id="PF01733">
    <property type="entry name" value="Nucleoside_tran"/>
    <property type="match status" value="1"/>
</dbReference>
<accession>A0A8T2E5Y5</accession>
<evidence type="ECO:0000256" key="3">
    <source>
        <dbReference type="ARBA" id="ARBA00022448"/>
    </source>
</evidence>
<reference evidence="13 14" key="1">
    <citation type="submission" date="2020-12" db="EMBL/GenBank/DDBJ databases">
        <title>Concerted genomic and epigenomic changes stabilize Arabidopsis allopolyploids.</title>
        <authorList>
            <person name="Chen Z."/>
        </authorList>
    </citation>
    <scope>NUCLEOTIDE SEQUENCE [LARGE SCALE GENOMIC DNA]</scope>
    <source>
        <strain evidence="13">Allo738</strain>
        <tissue evidence="13">Leaf</tissue>
    </source>
</reference>
<evidence type="ECO:0000256" key="5">
    <source>
        <dbReference type="ARBA" id="ARBA00022723"/>
    </source>
</evidence>
<dbReference type="InterPro" id="IPR002259">
    <property type="entry name" value="Eqnu_transpt"/>
</dbReference>
<keyword evidence="5" id="KW-0479">Metal-binding</keyword>
<dbReference type="GO" id="GO:0008270">
    <property type="term" value="F:zinc ion binding"/>
    <property type="evidence" value="ECO:0007669"/>
    <property type="project" value="UniProtKB-KW"/>
</dbReference>
<evidence type="ECO:0000259" key="12">
    <source>
        <dbReference type="PROSITE" id="PS50966"/>
    </source>
</evidence>
<dbReference type="PROSITE" id="PS50966">
    <property type="entry name" value="ZF_SWIM"/>
    <property type="match status" value="1"/>
</dbReference>
<evidence type="ECO:0000256" key="9">
    <source>
        <dbReference type="ARBA" id="ARBA00023136"/>
    </source>
</evidence>
<keyword evidence="8 11" id="KW-1133">Transmembrane helix</keyword>
<evidence type="ECO:0000256" key="4">
    <source>
        <dbReference type="ARBA" id="ARBA00022692"/>
    </source>
</evidence>
<feature type="transmembrane region" description="Helical" evidence="11">
    <location>
        <begin position="388"/>
        <end position="411"/>
    </location>
</feature>
<evidence type="ECO:0000256" key="1">
    <source>
        <dbReference type="ARBA" id="ARBA00004141"/>
    </source>
</evidence>
<dbReference type="GO" id="GO:0005337">
    <property type="term" value="F:nucleoside transmembrane transporter activity"/>
    <property type="evidence" value="ECO:0007669"/>
    <property type="project" value="InterPro"/>
</dbReference>
<feature type="transmembrane region" description="Helical" evidence="11">
    <location>
        <begin position="21"/>
        <end position="44"/>
    </location>
</feature>
<feature type="transmembrane region" description="Helical" evidence="11">
    <location>
        <begin position="56"/>
        <end position="74"/>
    </location>
</feature>
<feature type="transmembrane region" description="Helical" evidence="11">
    <location>
        <begin position="112"/>
        <end position="130"/>
    </location>
</feature>
<dbReference type="CDD" id="cd06174">
    <property type="entry name" value="MFS"/>
    <property type="match status" value="1"/>
</dbReference>
<evidence type="ECO:0000256" key="2">
    <source>
        <dbReference type="ARBA" id="ARBA00007965"/>
    </source>
</evidence>
<evidence type="ECO:0000256" key="11">
    <source>
        <dbReference type="SAM" id="Phobius"/>
    </source>
</evidence>
<dbReference type="InterPro" id="IPR004332">
    <property type="entry name" value="Transposase_MuDR"/>
</dbReference>
<dbReference type="GO" id="GO:0005886">
    <property type="term" value="C:plasma membrane"/>
    <property type="evidence" value="ECO:0007669"/>
    <property type="project" value="TreeGrafter"/>
</dbReference>
<dbReference type="AlphaFoldDB" id="A0A8T2E5Y5"/>
<comment type="subcellular location">
    <subcellularLocation>
        <location evidence="1">Membrane</location>
        <topology evidence="1">Multi-pass membrane protein</topology>
    </subcellularLocation>
</comment>
<dbReference type="PANTHER" id="PTHR10332:SF38">
    <property type="entry name" value="EQUILIBRATIVE NUCLEOTIDE TRANSPORTER 3-RELATED"/>
    <property type="match status" value="1"/>
</dbReference>
<evidence type="ECO:0000256" key="8">
    <source>
        <dbReference type="ARBA" id="ARBA00022989"/>
    </source>
</evidence>
<dbReference type="Proteomes" id="UP000694240">
    <property type="component" value="Chromosome 4"/>
</dbReference>
<feature type="domain" description="SWIM-type" evidence="12">
    <location>
        <begin position="1052"/>
        <end position="1084"/>
    </location>
</feature>
<feature type="transmembrane region" description="Helical" evidence="11">
    <location>
        <begin position="151"/>
        <end position="173"/>
    </location>
</feature>
<dbReference type="SMART" id="SM00575">
    <property type="entry name" value="ZnF_PMZ"/>
    <property type="match status" value="1"/>
</dbReference>
<dbReference type="Pfam" id="PF03108">
    <property type="entry name" value="DBD_Tnp_Mut"/>
    <property type="match status" value="1"/>
</dbReference>
<feature type="transmembrane region" description="Helical" evidence="11">
    <location>
        <begin position="264"/>
        <end position="283"/>
    </location>
</feature>
<evidence type="ECO:0000256" key="7">
    <source>
        <dbReference type="ARBA" id="ARBA00022833"/>
    </source>
</evidence>
<comment type="caution">
    <text evidence="13">The sequence shown here is derived from an EMBL/GenBank/DDBJ whole genome shotgun (WGS) entry which is preliminary data.</text>
</comment>
<feature type="transmembrane region" description="Helical" evidence="11">
    <location>
        <begin position="327"/>
        <end position="346"/>
    </location>
</feature>
<dbReference type="PANTHER" id="PTHR10332">
    <property type="entry name" value="EQUILIBRATIVE NUCLEOSIDE TRANSPORTER"/>
    <property type="match status" value="1"/>
</dbReference>